<evidence type="ECO:0000313" key="3">
    <source>
        <dbReference type="Proteomes" id="UP000235145"/>
    </source>
</evidence>
<organism evidence="2 3">
    <name type="scientific">Lactuca sativa</name>
    <name type="common">Garden lettuce</name>
    <dbReference type="NCBI Taxonomy" id="4236"/>
    <lineage>
        <taxon>Eukaryota</taxon>
        <taxon>Viridiplantae</taxon>
        <taxon>Streptophyta</taxon>
        <taxon>Embryophyta</taxon>
        <taxon>Tracheophyta</taxon>
        <taxon>Spermatophyta</taxon>
        <taxon>Magnoliopsida</taxon>
        <taxon>eudicotyledons</taxon>
        <taxon>Gunneridae</taxon>
        <taxon>Pentapetalae</taxon>
        <taxon>asterids</taxon>
        <taxon>campanulids</taxon>
        <taxon>Asterales</taxon>
        <taxon>Asteraceae</taxon>
        <taxon>Cichorioideae</taxon>
        <taxon>Cichorieae</taxon>
        <taxon>Lactucinae</taxon>
        <taxon>Lactuca</taxon>
    </lineage>
</organism>
<dbReference type="AlphaFoldDB" id="A0A9R1WEX7"/>
<sequence>MKMYNKSSTTPASNSIETNAVLNQEDDLSEDLDQDLKKLSGYELDKKIGNPHPFIDPHKRKPIKEPLTCEELWWNWRKPEKEQWSMWQKKRSDAETVFLKAMAETGQIKLFGEEPTLTETALYRYIKNSYKEEKLQAERERLQKEVRGGDPVYPTYGNTTSKEEIDKILASEKVEKVKTDLLLHICSYQFPPKVSDQGRSQVQGFQIMIWLEEDMAVIGGGVRGASGDRWCWVKSSDDEAMAKIGDIGEKEDNDDEGKFKDDENITRNWSVLKTTPKLRKS</sequence>
<dbReference type="PANTHER" id="PTHR35720:SF1">
    <property type="entry name" value="PROTEIN PLASTID TRANSCRIPTIONALLY ACTIVE 12, CHLOROPLASTIC"/>
    <property type="match status" value="1"/>
</dbReference>
<feature type="compositionally biased region" description="Polar residues" evidence="1">
    <location>
        <begin position="1"/>
        <end position="22"/>
    </location>
</feature>
<evidence type="ECO:0000256" key="1">
    <source>
        <dbReference type="SAM" id="MobiDB-lite"/>
    </source>
</evidence>
<name>A0A9R1WEX7_LACSA</name>
<protein>
    <submittedName>
        <fullName evidence="2">Uncharacterized protein</fullName>
    </submittedName>
</protein>
<dbReference type="GO" id="GO:0090228">
    <property type="term" value="P:positive regulation of red or far-red light signaling pathway"/>
    <property type="evidence" value="ECO:0007669"/>
    <property type="project" value="InterPro"/>
</dbReference>
<dbReference type="GO" id="GO:0009416">
    <property type="term" value="P:response to light stimulus"/>
    <property type="evidence" value="ECO:0007669"/>
    <property type="project" value="InterPro"/>
</dbReference>
<dbReference type="GO" id="GO:0009507">
    <property type="term" value="C:chloroplast"/>
    <property type="evidence" value="ECO:0007669"/>
    <property type="project" value="InterPro"/>
</dbReference>
<keyword evidence="3" id="KW-1185">Reference proteome</keyword>
<dbReference type="EMBL" id="NBSK02000001">
    <property type="protein sequence ID" value="KAJ0225472.1"/>
    <property type="molecule type" value="Genomic_DNA"/>
</dbReference>
<dbReference type="InterPro" id="IPR034581">
    <property type="entry name" value="PTAC12"/>
</dbReference>
<accession>A0A9R1WEX7</accession>
<comment type="caution">
    <text evidence="2">The sequence shown here is derived from an EMBL/GenBank/DDBJ whole genome shotgun (WGS) entry which is preliminary data.</text>
</comment>
<gene>
    <name evidence="2" type="ORF">LSAT_V11C100038090</name>
</gene>
<feature type="region of interest" description="Disordered" evidence="1">
    <location>
        <begin position="1"/>
        <end position="29"/>
    </location>
</feature>
<dbReference type="Proteomes" id="UP000235145">
    <property type="component" value="Unassembled WGS sequence"/>
</dbReference>
<dbReference type="PANTHER" id="PTHR35720">
    <property type="entry name" value="PROTEIN PLASTID TRANSCRIPTIONALLY ACTIVE 12, CHLOROPLASTIC"/>
    <property type="match status" value="1"/>
</dbReference>
<dbReference type="GO" id="GO:0006355">
    <property type="term" value="P:regulation of DNA-templated transcription"/>
    <property type="evidence" value="ECO:0007669"/>
    <property type="project" value="InterPro"/>
</dbReference>
<evidence type="ECO:0000313" key="2">
    <source>
        <dbReference type="EMBL" id="KAJ0225472.1"/>
    </source>
</evidence>
<proteinExistence type="predicted"/>
<reference evidence="2 3" key="1">
    <citation type="journal article" date="2017" name="Nat. Commun.">
        <title>Genome assembly with in vitro proximity ligation data and whole-genome triplication in lettuce.</title>
        <authorList>
            <person name="Reyes-Chin-Wo S."/>
            <person name="Wang Z."/>
            <person name="Yang X."/>
            <person name="Kozik A."/>
            <person name="Arikit S."/>
            <person name="Song C."/>
            <person name="Xia L."/>
            <person name="Froenicke L."/>
            <person name="Lavelle D.O."/>
            <person name="Truco M.J."/>
            <person name="Xia R."/>
            <person name="Zhu S."/>
            <person name="Xu C."/>
            <person name="Xu H."/>
            <person name="Xu X."/>
            <person name="Cox K."/>
            <person name="Korf I."/>
            <person name="Meyers B.C."/>
            <person name="Michelmore R.W."/>
        </authorList>
    </citation>
    <scope>NUCLEOTIDE SEQUENCE [LARGE SCALE GENOMIC DNA]</scope>
    <source>
        <strain evidence="3">cv. Salinas</strain>
        <tissue evidence="2">Seedlings</tissue>
    </source>
</reference>
<dbReference type="GO" id="GO:0005634">
    <property type="term" value="C:nucleus"/>
    <property type="evidence" value="ECO:0007669"/>
    <property type="project" value="InterPro"/>
</dbReference>